<name>A0A2G4YSD7_9PROT</name>
<reference evidence="3 4" key="1">
    <citation type="submission" date="2017-10" db="EMBL/GenBank/DDBJ databases">
        <title>Frigbacter circumglobatus gen. nov. sp. nov., isolated from sediment cultured in situ.</title>
        <authorList>
            <person name="Zhao Z."/>
        </authorList>
    </citation>
    <scope>NUCLEOTIDE SEQUENCE [LARGE SCALE GENOMIC DNA]</scope>
    <source>
        <strain evidence="3 4">ZYL</strain>
    </source>
</reference>
<protein>
    <recommendedName>
        <fullName evidence="5">Transporter</fullName>
    </recommendedName>
</protein>
<evidence type="ECO:0000256" key="2">
    <source>
        <dbReference type="SAM" id="SignalP"/>
    </source>
</evidence>
<feature type="compositionally biased region" description="Basic and acidic residues" evidence="1">
    <location>
        <begin position="94"/>
        <end position="106"/>
    </location>
</feature>
<evidence type="ECO:0008006" key="5">
    <source>
        <dbReference type="Google" id="ProtNLM"/>
    </source>
</evidence>
<gene>
    <name evidence="3" type="ORF">CRD36_07100</name>
</gene>
<evidence type="ECO:0000256" key="1">
    <source>
        <dbReference type="SAM" id="MobiDB-lite"/>
    </source>
</evidence>
<organism evidence="3 4">
    <name type="scientific">Paremcibacter congregatus</name>
    <dbReference type="NCBI Taxonomy" id="2043170"/>
    <lineage>
        <taxon>Bacteria</taxon>
        <taxon>Pseudomonadati</taxon>
        <taxon>Pseudomonadota</taxon>
        <taxon>Alphaproteobacteria</taxon>
        <taxon>Emcibacterales</taxon>
        <taxon>Emcibacteraceae</taxon>
        <taxon>Paremcibacter</taxon>
    </lineage>
</organism>
<feature type="chain" id="PRO_5013761044" description="Transporter" evidence="2">
    <location>
        <begin position="24"/>
        <end position="442"/>
    </location>
</feature>
<dbReference type="Proteomes" id="UP000229730">
    <property type="component" value="Unassembled WGS sequence"/>
</dbReference>
<feature type="region of interest" description="Disordered" evidence="1">
    <location>
        <begin position="75"/>
        <end position="132"/>
    </location>
</feature>
<dbReference type="RefSeq" id="WP_099472058.1">
    <property type="nucleotide sequence ID" value="NZ_CP041025.1"/>
</dbReference>
<comment type="caution">
    <text evidence="3">The sequence shown here is derived from an EMBL/GenBank/DDBJ whole genome shotgun (WGS) entry which is preliminary data.</text>
</comment>
<keyword evidence="4" id="KW-1185">Reference proteome</keyword>
<evidence type="ECO:0000313" key="3">
    <source>
        <dbReference type="EMBL" id="PHZ85170.1"/>
    </source>
</evidence>
<accession>A0A2G4YSD7</accession>
<dbReference type="InParanoid" id="A0A2G4YSD7"/>
<evidence type="ECO:0000313" key="4">
    <source>
        <dbReference type="Proteomes" id="UP000229730"/>
    </source>
</evidence>
<dbReference type="EMBL" id="PDEM01000016">
    <property type="protein sequence ID" value="PHZ85170.1"/>
    <property type="molecule type" value="Genomic_DNA"/>
</dbReference>
<feature type="signal peptide" evidence="2">
    <location>
        <begin position="1"/>
        <end position="23"/>
    </location>
</feature>
<proteinExistence type="predicted"/>
<sequence>MHNWKITTTIAFILAGSMAGPLAQTSTAQEVEGTDLEELRKTLQVQARQIQAQARLLEQQQRELQLQKRRLDQLTGQTETAGQRPPRPQPDKAPTIRKESRSDRQEASATPANKSGGEDVATKPPETSRSPQEITVIADVGGVLTPQGQLTIEPTLAASHTSSNRFFFQGVEFVDAVLIGVIEATETSRNYVSGQLGFRYGVTDRLDLSAKVPLIYRDDRVESTIVSEQNENDGNSTTLQDLTGKGVGDIEFGFQYQINNGQDNWPYFIANVRAKSTTGTGPFDVSRDENGLETELATGSGFWSLEPSLTMIYQTDPAVFFTNFGYVWNFGRDINFRSGETFIGHINPGDSITGNLGVGFALNETLSMSFGYQHNYVFGTRTEINGRLTDSRDFQVGSLLLGMSMGLGNRTGLSMNVGVGVTDDSPDVEFTLRMPFSVMLFD</sequence>
<keyword evidence="2" id="KW-0732">Signal</keyword>
<dbReference type="OrthoDB" id="5297564at2"/>
<dbReference type="AlphaFoldDB" id="A0A2G4YSD7"/>